<keyword evidence="3" id="KW-0238">DNA-binding</keyword>
<dbReference type="EMBL" id="SNZW01000011">
    <property type="protein sequence ID" value="TDS18569.1"/>
    <property type="molecule type" value="Genomic_DNA"/>
</dbReference>
<gene>
    <name evidence="6" type="ORF">DFQ03_0272</name>
</gene>
<dbReference type="RefSeq" id="WP_133671220.1">
    <property type="nucleotide sequence ID" value="NZ_SNZW01000011.1"/>
</dbReference>
<organism evidence="6 7">
    <name type="scientific">Maribacter caenipelagi</name>
    <dbReference type="NCBI Taxonomy" id="1447781"/>
    <lineage>
        <taxon>Bacteria</taxon>
        <taxon>Pseudomonadati</taxon>
        <taxon>Bacteroidota</taxon>
        <taxon>Flavobacteriia</taxon>
        <taxon>Flavobacteriales</taxon>
        <taxon>Flavobacteriaceae</taxon>
        <taxon>Maribacter</taxon>
    </lineage>
</organism>
<dbReference type="InterPro" id="IPR052021">
    <property type="entry name" value="Type-I_RS_S_subunit"/>
</dbReference>
<feature type="compositionally biased region" description="Basic and acidic residues" evidence="4">
    <location>
        <begin position="25"/>
        <end position="42"/>
    </location>
</feature>
<evidence type="ECO:0000256" key="4">
    <source>
        <dbReference type="SAM" id="MobiDB-lite"/>
    </source>
</evidence>
<feature type="domain" description="Type I restriction modification DNA specificity" evidence="5">
    <location>
        <begin position="268"/>
        <end position="440"/>
    </location>
</feature>
<dbReference type="Gene3D" id="3.90.220.20">
    <property type="entry name" value="DNA methylase specificity domains"/>
    <property type="match status" value="2"/>
</dbReference>
<evidence type="ECO:0000313" key="6">
    <source>
        <dbReference type="EMBL" id="TDS18569.1"/>
    </source>
</evidence>
<dbReference type="Gene3D" id="1.10.287.1120">
    <property type="entry name" value="Bipartite methylase S protein"/>
    <property type="match status" value="1"/>
</dbReference>
<feature type="compositionally biased region" description="Polar residues" evidence="4">
    <location>
        <begin position="43"/>
        <end position="54"/>
    </location>
</feature>
<dbReference type="SUPFAM" id="SSF116734">
    <property type="entry name" value="DNA methylase specificity domain"/>
    <property type="match status" value="2"/>
</dbReference>
<feature type="domain" description="Type I restriction modification DNA specificity" evidence="5">
    <location>
        <begin position="69"/>
        <end position="242"/>
    </location>
</feature>
<reference evidence="6 7" key="1">
    <citation type="submission" date="2019-03" db="EMBL/GenBank/DDBJ databases">
        <title>Genomic Encyclopedia of Type Strains, Phase III (KMG-III): the genomes of soil and plant-associated and newly described type strains.</title>
        <authorList>
            <person name="Whitman W."/>
        </authorList>
    </citation>
    <scope>NUCLEOTIDE SEQUENCE [LARGE SCALE GENOMIC DNA]</scope>
    <source>
        <strain evidence="6 7">CECT 8455</strain>
    </source>
</reference>
<dbReference type="PANTHER" id="PTHR30408">
    <property type="entry name" value="TYPE-1 RESTRICTION ENZYME ECOKI SPECIFICITY PROTEIN"/>
    <property type="match status" value="1"/>
</dbReference>
<dbReference type="Proteomes" id="UP000295274">
    <property type="component" value="Unassembled WGS sequence"/>
</dbReference>
<dbReference type="Pfam" id="PF01420">
    <property type="entry name" value="Methylase_S"/>
    <property type="match status" value="2"/>
</dbReference>
<feature type="compositionally biased region" description="Polar residues" evidence="4">
    <location>
        <begin position="8"/>
        <end position="22"/>
    </location>
</feature>
<protein>
    <submittedName>
        <fullName evidence="6">Type I restriction enzyme S subunit</fullName>
    </submittedName>
</protein>
<keyword evidence="7" id="KW-1185">Reference proteome</keyword>
<dbReference type="GO" id="GO:0009307">
    <property type="term" value="P:DNA restriction-modification system"/>
    <property type="evidence" value="ECO:0007669"/>
    <property type="project" value="UniProtKB-KW"/>
</dbReference>
<evidence type="ECO:0000313" key="7">
    <source>
        <dbReference type="Proteomes" id="UP000295274"/>
    </source>
</evidence>
<sequence>MAEDNNKKQTSLRGGTTRQSASLEHATDRLPHSAGNDEHETSLRGTKQSAQSKTLPLLPKLRFKEFDGEWKRKKLGEVAKIITGSTPSTANEEYYNGEKLFISPSDIQANRFVFETKTTLTQLGFSKGRKVRKGSVLFVCIGSTIGKVAQSTEECLTNQQINALEAFKEYSNEFLYGILEKNGIKIKLLAGVQAVPQINKTDFSNFKYLFPSLPEQQKIASFLSAVDEKIQQLSKKKALLEQYKKGVMQQLFSGKLRFKDENGEDFPDWEEKRLGELAERNANKNKENKVNFVLTNSATQGIVSQSDYFDRDIANQNNLTGYYIVELNDFIYNPRISVHAPVGPIKRNKLQQGVMSPLYSVFKFKVENLEYFEYYFETVNWHRYLENVSNMGARHDRMNITNVDFFKMPIPFPCEGEREKIANYLSAIDTKIETVHQQIEKTQSFKKGLLQQMFV</sequence>
<dbReference type="OrthoDB" id="667970at2"/>
<dbReference type="InterPro" id="IPR000055">
    <property type="entry name" value="Restrct_endonuc_typeI_TRD"/>
</dbReference>
<dbReference type="CDD" id="cd17286">
    <property type="entry name" value="RMtype1_S_Lla161ORF747P_TRD1-CR1_like"/>
    <property type="match status" value="1"/>
</dbReference>
<accession>A0A4R7DB29</accession>
<feature type="region of interest" description="Disordered" evidence="4">
    <location>
        <begin position="1"/>
        <end position="54"/>
    </location>
</feature>
<keyword evidence="2" id="KW-0680">Restriction system</keyword>
<dbReference type="GO" id="GO:0003677">
    <property type="term" value="F:DNA binding"/>
    <property type="evidence" value="ECO:0007669"/>
    <property type="project" value="UniProtKB-KW"/>
</dbReference>
<comment type="similarity">
    <text evidence="1">Belongs to the type-I restriction system S methylase family.</text>
</comment>
<name>A0A4R7DB29_9FLAO</name>
<dbReference type="PANTHER" id="PTHR30408:SF12">
    <property type="entry name" value="TYPE I RESTRICTION ENZYME MJAVIII SPECIFICITY SUBUNIT"/>
    <property type="match status" value="1"/>
</dbReference>
<evidence type="ECO:0000256" key="2">
    <source>
        <dbReference type="ARBA" id="ARBA00022747"/>
    </source>
</evidence>
<comment type="caution">
    <text evidence="6">The sequence shown here is derived from an EMBL/GenBank/DDBJ whole genome shotgun (WGS) entry which is preliminary data.</text>
</comment>
<evidence type="ECO:0000256" key="1">
    <source>
        <dbReference type="ARBA" id="ARBA00010923"/>
    </source>
</evidence>
<evidence type="ECO:0000259" key="5">
    <source>
        <dbReference type="Pfam" id="PF01420"/>
    </source>
</evidence>
<evidence type="ECO:0000256" key="3">
    <source>
        <dbReference type="ARBA" id="ARBA00023125"/>
    </source>
</evidence>
<proteinExistence type="inferred from homology"/>
<dbReference type="InterPro" id="IPR044946">
    <property type="entry name" value="Restrct_endonuc_typeI_TRD_sf"/>
</dbReference>
<dbReference type="AlphaFoldDB" id="A0A4R7DB29"/>